<gene>
    <name evidence="2" type="ORF">NIES593_10950</name>
</gene>
<keyword evidence="1" id="KW-0472">Membrane</keyword>
<feature type="transmembrane region" description="Helical" evidence="1">
    <location>
        <begin position="82"/>
        <end position="104"/>
    </location>
</feature>
<feature type="transmembrane region" description="Helical" evidence="1">
    <location>
        <begin position="140"/>
        <end position="162"/>
    </location>
</feature>
<proteinExistence type="predicted"/>
<dbReference type="OrthoDB" id="1081881at2"/>
<dbReference type="STRING" id="1921803.NIES593_10950"/>
<feature type="transmembrane region" description="Helical" evidence="1">
    <location>
        <begin position="7"/>
        <end position="24"/>
    </location>
</feature>
<evidence type="ECO:0000313" key="3">
    <source>
        <dbReference type="Proteomes" id="UP000186868"/>
    </source>
</evidence>
<dbReference type="RefSeq" id="WP_073599613.1">
    <property type="nucleotide sequence ID" value="NZ_MRCB01000011.1"/>
</dbReference>
<sequence length="480" mass="55197">MNIFVKATLIVIIIPFLLISYFNHPSTDDFCYANKVLELGFWNTQIFWYLNWSGRYFGTAANSLYAVIVGLFGEDNYTTNFWILYKFVAPFLFGMFWISLFCFFKAIAGKISSNWNLFWATCLGFVIYLCGMPSTVEGFYWLNGAFYYTLGNIFLFFLLSLLLSKERILNSKSWFRKIIYGLGCALLAAAIAGSSEILAIVLLTIALIGVLLTSYTKHHSCLIWRIVLGVAIISIALSFLSPGTSQRYYVTVEQEQVDYSFKLMLGITIQFIRTLNFWILNPVLLSTSIIFIPIAILLAKQYRIPQIIGYKKFLIIGYIVIWMSLVAITFFMPYISADYLPGRVLNTSYFIFLMGWFLGIFILIKSLGERQSETIIVPKYLTISAWVVMIMGLLFDSHFGQAIYDLLVNAPRYHSELQNRYESIAKNIAENEKSFRVPALNKRIPKTIYLDDITLNPNHWSNECYAKFFNLDSIAITNKR</sequence>
<dbReference type="AlphaFoldDB" id="A0A1U7HHG8"/>
<name>A0A1U7HHG8_9CYAN</name>
<feature type="transmembrane region" description="Helical" evidence="1">
    <location>
        <begin position="116"/>
        <end position="134"/>
    </location>
</feature>
<accession>A0A1U7HHG8</accession>
<feature type="transmembrane region" description="Helical" evidence="1">
    <location>
        <begin position="222"/>
        <end position="240"/>
    </location>
</feature>
<feature type="transmembrane region" description="Helical" evidence="1">
    <location>
        <begin position="347"/>
        <end position="364"/>
    </location>
</feature>
<feature type="transmembrane region" description="Helical" evidence="1">
    <location>
        <begin position="376"/>
        <end position="395"/>
    </location>
</feature>
<feature type="transmembrane region" description="Helical" evidence="1">
    <location>
        <begin position="197"/>
        <end position="215"/>
    </location>
</feature>
<feature type="transmembrane region" description="Helical" evidence="1">
    <location>
        <begin position="278"/>
        <end position="301"/>
    </location>
</feature>
<keyword evidence="1" id="KW-0812">Transmembrane</keyword>
<comment type="caution">
    <text evidence="2">The sequence shown here is derived from an EMBL/GenBank/DDBJ whole genome shotgun (WGS) entry which is preliminary data.</text>
</comment>
<keyword evidence="3" id="KW-1185">Reference proteome</keyword>
<feature type="transmembrane region" description="Helical" evidence="1">
    <location>
        <begin position="174"/>
        <end position="191"/>
    </location>
</feature>
<evidence type="ECO:0000256" key="1">
    <source>
        <dbReference type="SAM" id="Phobius"/>
    </source>
</evidence>
<dbReference type="Proteomes" id="UP000186868">
    <property type="component" value="Unassembled WGS sequence"/>
</dbReference>
<dbReference type="Pfam" id="PF19528">
    <property type="entry name" value="DUF6056"/>
    <property type="match status" value="1"/>
</dbReference>
<protein>
    <recommendedName>
        <fullName evidence="4">Glycosyltransferase RgtA/B/C/D-like domain-containing protein</fullName>
    </recommendedName>
</protein>
<keyword evidence="1" id="KW-1133">Transmembrane helix</keyword>
<evidence type="ECO:0008006" key="4">
    <source>
        <dbReference type="Google" id="ProtNLM"/>
    </source>
</evidence>
<dbReference type="EMBL" id="MRCB01000011">
    <property type="protein sequence ID" value="OKH22978.1"/>
    <property type="molecule type" value="Genomic_DNA"/>
</dbReference>
<dbReference type="InterPro" id="IPR045691">
    <property type="entry name" value="DUF6056"/>
</dbReference>
<organism evidence="2 3">
    <name type="scientific">Hydrococcus rivularis NIES-593</name>
    <dbReference type="NCBI Taxonomy" id="1921803"/>
    <lineage>
        <taxon>Bacteria</taxon>
        <taxon>Bacillati</taxon>
        <taxon>Cyanobacteriota</taxon>
        <taxon>Cyanophyceae</taxon>
        <taxon>Pleurocapsales</taxon>
        <taxon>Hydrococcaceae</taxon>
        <taxon>Hydrococcus</taxon>
    </lineage>
</organism>
<feature type="transmembrane region" description="Helical" evidence="1">
    <location>
        <begin position="313"/>
        <end position="335"/>
    </location>
</feature>
<reference evidence="2 3" key="1">
    <citation type="submission" date="2016-11" db="EMBL/GenBank/DDBJ databases">
        <title>Draft Genome Sequences of Nine Cyanobacterial Strains from Diverse Habitats.</title>
        <authorList>
            <person name="Zhu T."/>
            <person name="Hou S."/>
            <person name="Lu X."/>
            <person name="Hess W.R."/>
        </authorList>
    </citation>
    <scope>NUCLEOTIDE SEQUENCE [LARGE SCALE GENOMIC DNA]</scope>
    <source>
        <strain evidence="2 3">NIES-593</strain>
    </source>
</reference>
<evidence type="ECO:0000313" key="2">
    <source>
        <dbReference type="EMBL" id="OKH22978.1"/>
    </source>
</evidence>